<reference evidence="1" key="1">
    <citation type="submission" date="2022-09" db="EMBL/GenBank/DDBJ databases">
        <title>Intensive care unit water sources are persistently colonized with multi-drug resistant bacteria and are the site of extensive horizontal gene transfer of antibiotic resistance genes.</title>
        <authorList>
            <person name="Diorio-Toth L."/>
        </authorList>
    </citation>
    <scope>NUCLEOTIDE SEQUENCE</scope>
    <source>
        <strain evidence="1">GD04147</strain>
    </source>
</reference>
<gene>
    <name evidence="1" type="ORF">N7335_15575</name>
</gene>
<sequence length="182" mass="20947">MTVSIYIDNNVWDLLFEKEIDLSVELPSDEFCLCLTREAEFEIPPIPEEKAALKKFIYDTIEKCSIETRPYFGFLDERHPISEQRVAGFDNGFLADIKETEFMEQQKKRLSEHKKESTKLYKNEADISVAARSFGAAVITLDKKNGPINEAYKQGGTIIYLHEFIKSGLLLKDFIKSRIQPS</sequence>
<dbReference type="EMBL" id="JAODZE010000019">
    <property type="protein sequence ID" value="MDH0147812.1"/>
    <property type="molecule type" value="Genomic_DNA"/>
</dbReference>
<evidence type="ECO:0008006" key="3">
    <source>
        <dbReference type="Google" id="ProtNLM"/>
    </source>
</evidence>
<proteinExistence type="predicted"/>
<organism evidence="1 2">
    <name type="scientific">Stutzerimonas stutzeri</name>
    <name type="common">Pseudomonas stutzeri</name>
    <dbReference type="NCBI Taxonomy" id="316"/>
    <lineage>
        <taxon>Bacteria</taxon>
        <taxon>Pseudomonadati</taxon>
        <taxon>Pseudomonadota</taxon>
        <taxon>Gammaproteobacteria</taxon>
        <taxon>Pseudomonadales</taxon>
        <taxon>Pseudomonadaceae</taxon>
        <taxon>Stutzerimonas</taxon>
    </lineage>
</organism>
<evidence type="ECO:0000313" key="2">
    <source>
        <dbReference type="Proteomes" id="UP001158076"/>
    </source>
</evidence>
<comment type="caution">
    <text evidence="1">The sequence shown here is derived from an EMBL/GenBank/DDBJ whole genome shotgun (WGS) entry which is preliminary data.</text>
</comment>
<dbReference type="RefSeq" id="WP_043942292.1">
    <property type="nucleotide sequence ID" value="NZ_JAOCDX010000016.1"/>
</dbReference>
<evidence type="ECO:0000313" key="1">
    <source>
        <dbReference type="EMBL" id="MDH0147812.1"/>
    </source>
</evidence>
<name>A0A4S2B5J1_STUST</name>
<protein>
    <recommendedName>
        <fullName evidence="3">PIN domain-containing protein</fullName>
    </recommendedName>
</protein>
<dbReference type="AlphaFoldDB" id="A0A4S2B5J1"/>
<dbReference type="Proteomes" id="UP001158076">
    <property type="component" value="Unassembled WGS sequence"/>
</dbReference>
<accession>A0A4S2B5J1</accession>